<dbReference type="AlphaFoldDB" id="A0AAE0CSQ3"/>
<evidence type="ECO:0000313" key="3">
    <source>
        <dbReference type="Proteomes" id="UP001280121"/>
    </source>
</evidence>
<sequence length="49" mass="5698">MDNFSQLVKESHEDQMGKPITRLEIPDNPKDEDYFHTNLHECLPPSTIS</sequence>
<organism evidence="2 3">
    <name type="scientific">Dipteronia dyeriana</name>
    <dbReference type="NCBI Taxonomy" id="168575"/>
    <lineage>
        <taxon>Eukaryota</taxon>
        <taxon>Viridiplantae</taxon>
        <taxon>Streptophyta</taxon>
        <taxon>Embryophyta</taxon>
        <taxon>Tracheophyta</taxon>
        <taxon>Spermatophyta</taxon>
        <taxon>Magnoliopsida</taxon>
        <taxon>eudicotyledons</taxon>
        <taxon>Gunneridae</taxon>
        <taxon>Pentapetalae</taxon>
        <taxon>rosids</taxon>
        <taxon>malvids</taxon>
        <taxon>Sapindales</taxon>
        <taxon>Sapindaceae</taxon>
        <taxon>Hippocastanoideae</taxon>
        <taxon>Acereae</taxon>
        <taxon>Dipteronia</taxon>
    </lineage>
</organism>
<gene>
    <name evidence="2" type="ORF">Ddye_000626</name>
</gene>
<comment type="caution">
    <text evidence="2">The sequence shown here is derived from an EMBL/GenBank/DDBJ whole genome shotgun (WGS) entry which is preliminary data.</text>
</comment>
<dbReference type="EMBL" id="JANJYI010000001">
    <property type="protein sequence ID" value="KAK2662052.1"/>
    <property type="molecule type" value="Genomic_DNA"/>
</dbReference>
<protein>
    <submittedName>
        <fullName evidence="2">Uncharacterized protein</fullName>
    </submittedName>
</protein>
<dbReference type="Proteomes" id="UP001280121">
    <property type="component" value="Unassembled WGS sequence"/>
</dbReference>
<name>A0AAE0CSQ3_9ROSI</name>
<evidence type="ECO:0000256" key="1">
    <source>
        <dbReference type="SAM" id="MobiDB-lite"/>
    </source>
</evidence>
<keyword evidence="3" id="KW-1185">Reference proteome</keyword>
<feature type="region of interest" description="Disordered" evidence="1">
    <location>
        <begin position="1"/>
        <end position="28"/>
    </location>
</feature>
<evidence type="ECO:0000313" key="2">
    <source>
        <dbReference type="EMBL" id="KAK2662052.1"/>
    </source>
</evidence>
<accession>A0AAE0CSQ3</accession>
<reference evidence="2" key="1">
    <citation type="journal article" date="2023" name="Plant J.">
        <title>Genome sequences and population genomics provide insights into the demographic history, inbreeding, and mutation load of two 'living fossil' tree species of Dipteronia.</title>
        <authorList>
            <person name="Feng Y."/>
            <person name="Comes H.P."/>
            <person name="Chen J."/>
            <person name="Zhu S."/>
            <person name="Lu R."/>
            <person name="Zhang X."/>
            <person name="Li P."/>
            <person name="Qiu J."/>
            <person name="Olsen K.M."/>
            <person name="Qiu Y."/>
        </authorList>
    </citation>
    <scope>NUCLEOTIDE SEQUENCE</scope>
    <source>
        <strain evidence="2">KIB01</strain>
    </source>
</reference>
<proteinExistence type="predicted"/>